<dbReference type="EMBL" id="JAHHHW010000122">
    <property type="protein sequence ID" value="MBW4434160.1"/>
    <property type="molecule type" value="Genomic_DNA"/>
</dbReference>
<dbReference type="Proteomes" id="UP000813215">
    <property type="component" value="Unassembled WGS sequence"/>
</dbReference>
<sequence length="55" mass="6278">MQIVKLLPQEYSTSIADNSLNANFCVPALILGKVWQKTPTKPSTSFAPIWYKFYQ</sequence>
<name>A0A9E3LVK1_9NOST</name>
<reference evidence="1" key="1">
    <citation type="submission" date="2021-05" db="EMBL/GenBank/DDBJ databases">
        <authorList>
            <person name="Pietrasiak N."/>
            <person name="Ward R."/>
            <person name="Stajich J.E."/>
            <person name="Kurbessoian T."/>
        </authorList>
    </citation>
    <scope>NUCLEOTIDE SEQUENCE</scope>
    <source>
        <strain evidence="1">HA4357-MV3</strain>
    </source>
</reference>
<evidence type="ECO:0000313" key="1">
    <source>
        <dbReference type="EMBL" id="MBW4434160.1"/>
    </source>
</evidence>
<proteinExistence type="predicted"/>
<dbReference type="AlphaFoldDB" id="A0A9E3LVK1"/>
<organism evidence="1 2">
    <name type="scientific">Pelatocladus maniniholoensis HA4357-MV3</name>
    <dbReference type="NCBI Taxonomy" id="1117104"/>
    <lineage>
        <taxon>Bacteria</taxon>
        <taxon>Bacillati</taxon>
        <taxon>Cyanobacteriota</taxon>
        <taxon>Cyanophyceae</taxon>
        <taxon>Nostocales</taxon>
        <taxon>Nostocaceae</taxon>
        <taxon>Pelatocladus</taxon>
    </lineage>
</organism>
<evidence type="ECO:0000313" key="2">
    <source>
        <dbReference type="Proteomes" id="UP000813215"/>
    </source>
</evidence>
<reference evidence="1" key="2">
    <citation type="journal article" date="2022" name="Microbiol. Resour. Announc.">
        <title>Metagenome Sequencing to Explore Phylogenomics of Terrestrial Cyanobacteria.</title>
        <authorList>
            <person name="Ward R.D."/>
            <person name="Stajich J.E."/>
            <person name="Johansen J.R."/>
            <person name="Huntemann M."/>
            <person name="Clum A."/>
            <person name="Foster B."/>
            <person name="Foster B."/>
            <person name="Roux S."/>
            <person name="Palaniappan K."/>
            <person name="Varghese N."/>
            <person name="Mukherjee S."/>
            <person name="Reddy T.B.K."/>
            <person name="Daum C."/>
            <person name="Copeland A."/>
            <person name="Chen I.A."/>
            <person name="Ivanova N.N."/>
            <person name="Kyrpides N.C."/>
            <person name="Shapiro N."/>
            <person name="Eloe-Fadrosh E.A."/>
            <person name="Pietrasiak N."/>
        </authorList>
    </citation>
    <scope>NUCLEOTIDE SEQUENCE</scope>
    <source>
        <strain evidence="1">HA4357-MV3</strain>
    </source>
</reference>
<gene>
    <name evidence="1" type="ORF">KME28_21205</name>
</gene>
<accession>A0A9E3LVK1</accession>
<protein>
    <submittedName>
        <fullName evidence="1">Uncharacterized protein</fullName>
    </submittedName>
</protein>
<comment type="caution">
    <text evidence="1">The sequence shown here is derived from an EMBL/GenBank/DDBJ whole genome shotgun (WGS) entry which is preliminary data.</text>
</comment>